<sequence>MSRSRQVLIVDDAPVNLALFEALVKRLGGCEVSSFGDAVQALSWLNAHDVDLIIVDYMMPLLNGLDFIQSVRSKPGLETVPILMVTANDQKEVRYRALRAGASDFLTKPVDRAEFEARASNLLSLGDARRQLADRATWLAEEVRKATAQAVQREHETVIRLSRAAEYRDPETGAHILRMAHYSHLIARALGLSQAQQDLILVAAPLHDIGKVGVADAILLKPGRLTPDEFEVMKQHTVYGYEILRDSTSEILQAGASIALGHHEKFDGNGYPNRLRGEEIPIFSRIVAVADVFDALTSARPYKPAWTLEDASQWIRSQSGSHFDPACVAVFFEHWDEVLGIRERFGDSEDDWPSMISDFA</sequence>
<dbReference type="RefSeq" id="WP_285984615.1">
    <property type="nucleotide sequence ID" value="NZ_JASVDS010000009.1"/>
</dbReference>
<dbReference type="PROSITE" id="PS51832">
    <property type="entry name" value="HD_GYP"/>
    <property type="match status" value="1"/>
</dbReference>
<comment type="caution">
    <text evidence="5">The sequence shown here is derived from an EMBL/GenBank/DDBJ whole genome shotgun (WGS) entry which is preliminary data.</text>
</comment>
<proteinExistence type="predicted"/>
<accession>A0ABT7LP50</accession>
<name>A0ABT7LP50_9BURK</name>
<dbReference type="InterPro" id="IPR037522">
    <property type="entry name" value="HD_GYP_dom"/>
</dbReference>
<dbReference type="SUPFAM" id="SSF52172">
    <property type="entry name" value="CheY-like"/>
    <property type="match status" value="1"/>
</dbReference>
<dbReference type="EMBL" id="JASVDS010000009">
    <property type="protein sequence ID" value="MDL5034544.1"/>
    <property type="molecule type" value="Genomic_DNA"/>
</dbReference>
<feature type="domain" description="HD" evidence="3">
    <location>
        <begin position="172"/>
        <end position="296"/>
    </location>
</feature>
<dbReference type="InterPro" id="IPR006674">
    <property type="entry name" value="HD_domain"/>
</dbReference>
<gene>
    <name evidence="5" type="ORF">QRD43_21750</name>
</gene>
<keyword evidence="1" id="KW-0597">Phosphoprotein</keyword>
<dbReference type="InterPro" id="IPR052020">
    <property type="entry name" value="Cyclic_di-GMP/3'3'-cGAMP_PDE"/>
</dbReference>
<dbReference type="SUPFAM" id="SSF109604">
    <property type="entry name" value="HD-domain/PDEase-like"/>
    <property type="match status" value="1"/>
</dbReference>
<evidence type="ECO:0000259" key="2">
    <source>
        <dbReference type="PROSITE" id="PS50110"/>
    </source>
</evidence>
<dbReference type="InterPro" id="IPR011006">
    <property type="entry name" value="CheY-like_superfamily"/>
</dbReference>
<feature type="modified residue" description="4-aspartylphosphate" evidence="1">
    <location>
        <position position="56"/>
    </location>
</feature>
<reference evidence="5 6" key="1">
    <citation type="submission" date="2023-06" db="EMBL/GenBank/DDBJ databases">
        <title>Pelomonas sp. APW6 16S ribosomal RNA gene genome sequencing and assembly.</title>
        <authorList>
            <person name="Woo H."/>
        </authorList>
    </citation>
    <scope>NUCLEOTIDE SEQUENCE [LARGE SCALE GENOMIC DNA]</scope>
    <source>
        <strain evidence="5 6">APW6</strain>
    </source>
</reference>
<dbReference type="PANTHER" id="PTHR45228">
    <property type="entry name" value="CYCLIC DI-GMP PHOSPHODIESTERASE TM_0186-RELATED"/>
    <property type="match status" value="1"/>
</dbReference>
<evidence type="ECO:0000313" key="5">
    <source>
        <dbReference type="EMBL" id="MDL5034544.1"/>
    </source>
</evidence>
<evidence type="ECO:0000259" key="4">
    <source>
        <dbReference type="PROSITE" id="PS51832"/>
    </source>
</evidence>
<dbReference type="CDD" id="cd17551">
    <property type="entry name" value="REC_RpfG-like"/>
    <property type="match status" value="1"/>
</dbReference>
<dbReference type="SMART" id="SM00471">
    <property type="entry name" value="HDc"/>
    <property type="match status" value="1"/>
</dbReference>
<dbReference type="CDD" id="cd00077">
    <property type="entry name" value="HDc"/>
    <property type="match status" value="1"/>
</dbReference>
<dbReference type="PANTHER" id="PTHR45228:SF1">
    <property type="entry name" value="CYCLIC DI-GMP PHOSPHODIESTERASE TM_0186"/>
    <property type="match status" value="1"/>
</dbReference>
<dbReference type="Gene3D" id="3.40.50.2300">
    <property type="match status" value="1"/>
</dbReference>
<evidence type="ECO:0000256" key="1">
    <source>
        <dbReference type="PROSITE-ProRule" id="PRU00169"/>
    </source>
</evidence>
<dbReference type="Proteomes" id="UP001238603">
    <property type="component" value="Unassembled WGS sequence"/>
</dbReference>
<dbReference type="PROSITE" id="PS50110">
    <property type="entry name" value="RESPONSE_REGULATORY"/>
    <property type="match status" value="1"/>
</dbReference>
<dbReference type="Gene3D" id="1.10.3210.10">
    <property type="entry name" value="Hypothetical protein af1432"/>
    <property type="match status" value="1"/>
</dbReference>
<evidence type="ECO:0000313" key="6">
    <source>
        <dbReference type="Proteomes" id="UP001238603"/>
    </source>
</evidence>
<dbReference type="SMART" id="SM00448">
    <property type="entry name" value="REC"/>
    <property type="match status" value="1"/>
</dbReference>
<feature type="domain" description="Response regulatory" evidence="2">
    <location>
        <begin position="6"/>
        <end position="123"/>
    </location>
</feature>
<keyword evidence="6" id="KW-1185">Reference proteome</keyword>
<organism evidence="5 6">
    <name type="scientific">Roseateles subflavus</name>
    <dbReference type="NCBI Taxonomy" id="3053353"/>
    <lineage>
        <taxon>Bacteria</taxon>
        <taxon>Pseudomonadati</taxon>
        <taxon>Pseudomonadota</taxon>
        <taxon>Betaproteobacteria</taxon>
        <taxon>Burkholderiales</taxon>
        <taxon>Sphaerotilaceae</taxon>
        <taxon>Roseateles</taxon>
    </lineage>
</organism>
<dbReference type="Pfam" id="PF13487">
    <property type="entry name" value="HD_5"/>
    <property type="match status" value="1"/>
</dbReference>
<dbReference type="InterPro" id="IPR003607">
    <property type="entry name" value="HD/PDEase_dom"/>
</dbReference>
<dbReference type="Pfam" id="PF00072">
    <property type="entry name" value="Response_reg"/>
    <property type="match status" value="1"/>
</dbReference>
<dbReference type="PROSITE" id="PS51831">
    <property type="entry name" value="HD"/>
    <property type="match status" value="1"/>
</dbReference>
<evidence type="ECO:0000259" key="3">
    <source>
        <dbReference type="PROSITE" id="PS51831"/>
    </source>
</evidence>
<protein>
    <submittedName>
        <fullName evidence="5">Response regulator</fullName>
    </submittedName>
</protein>
<dbReference type="InterPro" id="IPR001789">
    <property type="entry name" value="Sig_transdc_resp-reg_receiver"/>
</dbReference>
<feature type="domain" description="HD-GYP" evidence="4">
    <location>
        <begin position="150"/>
        <end position="347"/>
    </location>
</feature>